<keyword evidence="2" id="KW-1185">Reference proteome</keyword>
<dbReference type="SUPFAM" id="SSF111369">
    <property type="entry name" value="HlyD-like secretion proteins"/>
    <property type="match status" value="1"/>
</dbReference>
<dbReference type="Gene3D" id="2.40.50.100">
    <property type="match status" value="1"/>
</dbReference>
<dbReference type="PRINTS" id="PR01490">
    <property type="entry name" value="RTXTOXIND"/>
</dbReference>
<organism evidence="1 2">
    <name type="scientific">Tilletia indica</name>
    <dbReference type="NCBI Taxonomy" id="43049"/>
    <lineage>
        <taxon>Eukaryota</taxon>
        <taxon>Fungi</taxon>
        <taxon>Dikarya</taxon>
        <taxon>Basidiomycota</taxon>
        <taxon>Ustilaginomycotina</taxon>
        <taxon>Exobasidiomycetes</taxon>
        <taxon>Tilletiales</taxon>
        <taxon>Tilletiaceae</taxon>
        <taxon>Tilletia</taxon>
    </lineage>
</organism>
<comment type="caution">
    <text evidence="1">The sequence shown here is derived from an EMBL/GenBank/DDBJ whole genome shotgun (WGS) entry which is preliminary data.</text>
</comment>
<name>A0A177T092_9BASI</name>
<dbReference type="PANTHER" id="PTHR30386">
    <property type="entry name" value="MEMBRANE FUSION SUBUNIT OF EMRAB-TOLC MULTIDRUG EFFLUX PUMP"/>
    <property type="match status" value="1"/>
</dbReference>
<gene>
    <name evidence="1" type="ORF">A4X13_0g8077</name>
</gene>
<reference evidence="1" key="1">
    <citation type="submission" date="2016-04" db="EMBL/GenBank/DDBJ databases">
        <authorList>
            <person name="Nguyen H.D."/>
            <person name="Samba Siva P."/>
            <person name="Cullis J."/>
            <person name="Levesque C.A."/>
            <person name="Hambleton S."/>
        </authorList>
    </citation>
    <scope>NUCLEOTIDE SEQUENCE</scope>
    <source>
        <strain evidence="1">DAOMC 236416</strain>
    </source>
</reference>
<dbReference type="Proteomes" id="UP000077521">
    <property type="component" value="Unassembled WGS sequence"/>
</dbReference>
<evidence type="ECO:0000313" key="2">
    <source>
        <dbReference type="Proteomes" id="UP000077521"/>
    </source>
</evidence>
<dbReference type="EMBL" id="LWDF02001238">
    <property type="protein sequence ID" value="KAE8239762.1"/>
    <property type="molecule type" value="Genomic_DNA"/>
</dbReference>
<evidence type="ECO:0000313" key="1">
    <source>
        <dbReference type="EMBL" id="KAE8239762.1"/>
    </source>
</evidence>
<evidence type="ECO:0008006" key="3">
    <source>
        <dbReference type="Google" id="ProtNLM"/>
    </source>
</evidence>
<dbReference type="AlphaFoldDB" id="A0A177T092"/>
<dbReference type="InterPro" id="IPR050739">
    <property type="entry name" value="MFP"/>
</dbReference>
<protein>
    <recommendedName>
        <fullName evidence="3">Membrane fusion protein biotin-lipoyl like domain-containing protein</fullName>
    </recommendedName>
</protein>
<sequence length="433" mass="47801">MPDSSTDEELPLFRREAVAAKGHQRLGSVLIHQPWGYSVAALLAALMILLVAAFGYWGTYTRKATVNGLLMPEHGMLRLTAPGTGLLKELRVVEGQQVEQGEILFVLSGERISGGGATQALIAEQLRQRHVLLERNRALADERLHTQLRTLDSRLAVLAGELARVAEEARLLSRREVLAAAHLQRQQELVDAGFIAIVQLQQSEAELLTLQGQQQATQRVRANLERERVELRAQREEAELRHRAEITELDNGLALVRQEQAENDIRAEQISVAPFAGTLTGLNVQPGQQVAAGALLASLIPRDAELSAHLYAAPRQAGFIEPGQRVLMRYAAYPYQKFGMASGKVLEVARSPYAMQELPAHIGNAVQGTAPTPAELFYRVTVTLDSPSIEVYGQSQALKAGMLLEADIIQDRRRLYEWALEPLYSVTGRWPSE</sequence>
<reference evidence="1" key="2">
    <citation type="journal article" date="2019" name="IMA Fungus">
        <title>Genome sequencing and comparison of five Tilletia species to identify candidate genes for the detection of regulated species infecting wheat.</title>
        <authorList>
            <person name="Nguyen H.D.T."/>
            <person name="Sultana T."/>
            <person name="Kesanakurti P."/>
            <person name="Hambleton S."/>
        </authorList>
    </citation>
    <scope>NUCLEOTIDE SEQUENCE</scope>
    <source>
        <strain evidence="1">DAOMC 236416</strain>
    </source>
</reference>
<dbReference type="PANTHER" id="PTHR30386:SF28">
    <property type="entry name" value="EXPORTED PROTEIN"/>
    <property type="match status" value="1"/>
</dbReference>
<proteinExistence type="predicted"/>
<accession>A0A177T092</accession>